<keyword evidence="2" id="KW-0378">Hydrolase</keyword>
<sequence>MLSARAAPSLVRAARLCTAATRRVTADALVRHVDVSPVAETSTAFVGRSVDLGWGRVYGGQTMAQALAACQKLVGGDFSVHQLSCHFLRGGDVSADIRFDCEVLSHGRSFSAIAVRASQEGAPILAMTASFQRAERGLEHQDGLGPLARGLPAPEDLRAPEDLPTLADRFAPHLAKVPPRLRQLYSAEANPLDLRPCEFVAPWDESVRAPRQAVWAVHQRLLTYFTDWALLGTALQPHPTAMWRRELQAASLSHSVTFHRPFRMDAWLCHVMRSPSASGGRGFALGEVWSEDGRLVASTSQEGLMRVRSTERDRPAG</sequence>
<reference evidence="5" key="2">
    <citation type="submission" date="2024-10" db="UniProtKB">
        <authorList>
            <consortium name="EnsemblProtists"/>
        </authorList>
    </citation>
    <scope>IDENTIFICATION</scope>
</reference>
<evidence type="ECO:0000259" key="3">
    <source>
        <dbReference type="Pfam" id="PF02551"/>
    </source>
</evidence>
<dbReference type="InterPro" id="IPR025652">
    <property type="entry name" value="TesB_C"/>
</dbReference>
<accession>A0A0D3L006</accession>
<proteinExistence type="inferred from homology"/>
<evidence type="ECO:0000256" key="2">
    <source>
        <dbReference type="ARBA" id="ARBA00022801"/>
    </source>
</evidence>
<dbReference type="GO" id="GO:0006637">
    <property type="term" value="P:acyl-CoA metabolic process"/>
    <property type="evidence" value="ECO:0007669"/>
    <property type="project" value="InterPro"/>
</dbReference>
<dbReference type="Proteomes" id="UP000013827">
    <property type="component" value="Unassembled WGS sequence"/>
</dbReference>
<dbReference type="GeneID" id="17286611"/>
<evidence type="ECO:0008006" key="7">
    <source>
        <dbReference type="Google" id="ProtNLM"/>
    </source>
</evidence>
<dbReference type="SUPFAM" id="SSF54637">
    <property type="entry name" value="Thioesterase/thiol ester dehydrase-isomerase"/>
    <property type="match status" value="2"/>
</dbReference>
<evidence type="ECO:0000313" key="5">
    <source>
        <dbReference type="EnsemblProtists" id="EOD41341"/>
    </source>
</evidence>
<dbReference type="Gene3D" id="2.40.160.210">
    <property type="entry name" value="Acyl-CoA thioesterase, double hotdog domain"/>
    <property type="match status" value="1"/>
</dbReference>
<evidence type="ECO:0000256" key="1">
    <source>
        <dbReference type="ARBA" id="ARBA00006538"/>
    </source>
</evidence>
<evidence type="ECO:0000259" key="4">
    <source>
        <dbReference type="Pfam" id="PF13622"/>
    </source>
</evidence>
<dbReference type="GO" id="GO:0047617">
    <property type="term" value="F:fatty acyl-CoA hydrolase activity"/>
    <property type="evidence" value="ECO:0007669"/>
    <property type="project" value="InterPro"/>
</dbReference>
<dbReference type="EnsemblProtists" id="EOD41341">
    <property type="protein sequence ID" value="EOD41341"/>
    <property type="gene ID" value="EMIHUDRAFT_448764"/>
</dbReference>
<dbReference type="STRING" id="2903.R1FZZ3"/>
<dbReference type="CDD" id="cd03445">
    <property type="entry name" value="Thioesterase_II_repeat2"/>
    <property type="match status" value="1"/>
</dbReference>
<dbReference type="PaxDb" id="2903-EOD41341"/>
<comment type="similarity">
    <text evidence="1">Belongs to the C/M/P thioester hydrolase family.</text>
</comment>
<dbReference type="OMA" id="WWRASER"/>
<feature type="domain" description="Acyl-CoA thioesterase 2 C-terminal" evidence="3">
    <location>
        <begin position="216"/>
        <end position="304"/>
    </location>
</feature>
<dbReference type="GO" id="GO:0009062">
    <property type="term" value="P:fatty acid catabolic process"/>
    <property type="evidence" value="ECO:0007669"/>
    <property type="project" value="TreeGrafter"/>
</dbReference>
<dbReference type="InterPro" id="IPR049449">
    <property type="entry name" value="TesB_ACOT8-like_N"/>
</dbReference>
<dbReference type="InterPro" id="IPR042171">
    <property type="entry name" value="Acyl-CoA_hotdog"/>
</dbReference>
<dbReference type="Pfam" id="PF02551">
    <property type="entry name" value="Acyl_CoA_thio"/>
    <property type="match status" value="1"/>
</dbReference>
<dbReference type="InterPro" id="IPR029069">
    <property type="entry name" value="HotDog_dom_sf"/>
</dbReference>
<protein>
    <recommendedName>
        <fullName evidence="7">Acyl-CoA thioesterase II</fullName>
    </recommendedName>
</protein>
<dbReference type="PANTHER" id="PTHR11066:SF34">
    <property type="entry name" value="ACYL-COENZYME A THIOESTERASE 8"/>
    <property type="match status" value="1"/>
</dbReference>
<dbReference type="Pfam" id="PF13622">
    <property type="entry name" value="4HBT_3"/>
    <property type="match status" value="1"/>
</dbReference>
<evidence type="ECO:0000313" key="6">
    <source>
        <dbReference type="Proteomes" id="UP000013827"/>
    </source>
</evidence>
<keyword evidence="6" id="KW-1185">Reference proteome</keyword>
<dbReference type="HOGENOM" id="CLU_032690_0_0_1"/>
<dbReference type="CDD" id="cd03444">
    <property type="entry name" value="Thioesterase_II_repeat1"/>
    <property type="match status" value="1"/>
</dbReference>
<feature type="domain" description="Acyl-CoA thioesterase-like N-terminal HotDog" evidence="4">
    <location>
        <begin position="54"/>
        <end position="132"/>
    </location>
</feature>
<name>A0A0D3L006_EMIH1</name>
<reference evidence="6" key="1">
    <citation type="journal article" date="2013" name="Nature">
        <title>Pan genome of the phytoplankton Emiliania underpins its global distribution.</title>
        <authorList>
            <person name="Read B.A."/>
            <person name="Kegel J."/>
            <person name="Klute M.J."/>
            <person name="Kuo A."/>
            <person name="Lefebvre S.C."/>
            <person name="Maumus F."/>
            <person name="Mayer C."/>
            <person name="Miller J."/>
            <person name="Monier A."/>
            <person name="Salamov A."/>
            <person name="Young J."/>
            <person name="Aguilar M."/>
            <person name="Claverie J.M."/>
            <person name="Frickenhaus S."/>
            <person name="Gonzalez K."/>
            <person name="Herman E.K."/>
            <person name="Lin Y.C."/>
            <person name="Napier J."/>
            <person name="Ogata H."/>
            <person name="Sarno A.F."/>
            <person name="Shmutz J."/>
            <person name="Schroeder D."/>
            <person name="de Vargas C."/>
            <person name="Verret F."/>
            <person name="von Dassow P."/>
            <person name="Valentin K."/>
            <person name="Van de Peer Y."/>
            <person name="Wheeler G."/>
            <person name="Dacks J.B."/>
            <person name="Delwiche C.F."/>
            <person name="Dyhrman S.T."/>
            <person name="Glockner G."/>
            <person name="John U."/>
            <person name="Richards T."/>
            <person name="Worden A.Z."/>
            <person name="Zhang X."/>
            <person name="Grigoriev I.V."/>
            <person name="Allen A.E."/>
            <person name="Bidle K."/>
            <person name="Borodovsky M."/>
            <person name="Bowler C."/>
            <person name="Brownlee C."/>
            <person name="Cock J.M."/>
            <person name="Elias M."/>
            <person name="Gladyshev V.N."/>
            <person name="Groth M."/>
            <person name="Guda C."/>
            <person name="Hadaegh A."/>
            <person name="Iglesias-Rodriguez M.D."/>
            <person name="Jenkins J."/>
            <person name="Jones B.M."/>
            <person name="Lawson T."/>
            <person name="Leese F."/>
            <person name="Lindquist E."/>
            <person name="Lobanov A."/>
            <person name="Lomsadze A."/>
            <person name="Malik S.B."/>
            <person name="Marsh M.E."/>
            <person name="Mackinder L."/>
            <person name="Mock T."/>
            <person name="Mueller-Roeber B."/>
            <person name="Pagarete A."/>
            <person name="Parker M."/>
            <person name="Probert I."/>
            <person name="Quesneville H."/>
            <person name="Raines C."/>
            <person name="Rensing S.A."/>
            <person name="Riano-Pachon D.M."/>
            <person name="Richier S."/>
            <person name="Rokitta S."/>
            <person name="Shiraiwa Y."/>
            <person name="Soanes D.M."/>
            <person name="van der Giezen M."/>
            <person name="Wahlund T.M."/>
            <person name="Williams B."/>
            <person name="Wilson W."/>
            <person name="Wolfe G."/>
            <person name="Wurch L.L."/>
        </authorList>
    </citation>
    <scope>NUCLEOTIDE SEQUENCE</scope>
</reference>
<dbReference type="RefSeq" id="XP_005793770.1">
    <property type="nucleotide sequence ID" value="XM_005793713.1"/>
</dbReference>
<dbReference type="AlphaFoldDB" id="A0A0D3L006"/>
<dbReference type="InterPro" id="IPR003703">
    <property type="entry name" value="Acyl_CoA_thio"/>
</dbReference>
<organism evidence="5 6">
    <name type="scientific">Emiliania huxleyi (strain CCMP1516)</name>
    <dbReference type="NCBI Taxonomy" id="280463"/>
    <lineage>
        <taxon>Eukaryota</taxon>
        <taxon>Haptista</taxon>
        <taxon>Haptophyta</taxon>
        <taxon>Prymnesiophyceae</taxon>
        <taxon>Isochrysidales</taxon>
        <taxon>Noelaerhabdaceae</taxon>
        <taxon>Emiliania</taxon>
    </lineage>
</organism>
<dbReference type="eggNOG" id="KOG3016">
    <property type="taxonomic scope" value="Eukaryota"/>
</dbReference>
<dbReference type="PANTHER" id="PTHR11066">
    <property type="entry name" value="ACYL-COA THIOESTERASE"/>
    <property type="match status" value="1"/>
</dbReference>
<dbReference type="KEGG" id="ehx:EMIHUDRAFT_448764"/>